<gene>
    <name evidence="3" type="ORF">UXM345_LOCUS13172</name>
    <name evidence="2" type="ORF">XDN619_LOCUS9846</name>
</gene>
<dbReference type="EMBL" id="CAJOBF010001412">
    <property type="protein sequence ID" value="CAF3948143.1"/>
    <property type="molecule type" value="Genomic_DNA"/>
</dbReference>
<name>A0A816Q6Q1_9BILA</name>
<dbReference type="EMBL" id="CAJNRG010003376">
    <property type="protein sequence ID" value="CAF2056874.1"/>
    <property type="molecule type" value="Genomic_DNA"/>
</dbReference>
<sequence length="277" mass="32988">MSLNSNQPTATESYKRKSIKREKPEEQNSLVFYPFYPLKPTTIYTMNCFTNVIGIDTLIEQAEKTMTFSIYTKRNNQTKQTTFIAIEFLRIEETSTISVIFDLLHKLLQTSPIFFIIHCLLLHIFKPEKRCFIWNDDQKQDLYALVSHQYLSRFILESMNIIQLQQPFERWYNKTIPHNKDCFVPTTSTNDFNYWICSYCSYKRMSEAWSLPRALHYTFNEFIYTTDEEFVNIPADIQYSVICCMILTKLSVAIQLNWTLEQLDQCKRMHEHCLRCG</sequence>
<evidence type="ECO:0000313" key="4">
    <source>
        <dbReference type="Proteomes" id="UP000663887"/>
    </source>
</evidence>
<feature type="compositionally biased region" description="Polar residues" evidence="1">
    <location>
        <begin position="1"/>
        <end position="12"/>
    </location>
</feature>
<comment type="caution">
    <text evidence="2">The sequence shown here is derived from an EMBL/GenBank/DDBJ whole genome shotgun (WGS) entry which is preliminary data.</text>
</comment>
<reference evidence="2" key="1">
    <citation type="submission" date="2021-02" db="EMBL/GenBank/DDBJ databases">
        <authorList>
            <person name="Nowell W R."/>
        </authorList>
    </citation>
    <scope>NUCLEOTIDE SEQUENCE</scope>
</reference>
<evidence type="ECO:0000313" key="2">
    <source>
        <dbReference type="EMBL" id="CAF2056874.1"/>
    </source>
</evidence>
<dbReference type="Proteomes" id="UP000663842">
    <property type="component" value="Unassembled WGS sequence"/>
</dbReference>
<evidence type="ECO:0000256" key="1">
    <source>
        <dbReference type="SAM" id="MobiDB-lite"/>
    </source>
</evidence>
<dbReference type="Proteomes" id="UP000663887">
    <property type="component" value="Unassembled WGS sequence"/>
</dbReference>
<protein>
    <submittedName>
        <fullName evidence="2">Uncharacterized protein</fullName>
    </submittedName>
</protein>
<proteinExistence type="predicted"/>
<organism evidence="2 4">
    <name type="scientific">Rotaria magnacalcarata</name>
    <dbReference type="NCBI Taxonomy" id="392030"/>
    <lineage>
        <taxon>Eukaryota</taxon>
        <taxon>Metazoa</taxon>
        <taxon>Spiralia</taxon>
        <taxon>Gnathifera</taxon>
        <taxon>Rotifera</taxon>
        <taxon>Eurotatoria</taxon>
        <taxon>Bdelloidea</taxon>
        <taxon>Philodinida</taxon>
        <taxon>Philodinidae</taxon>
        <taxon>Rotaria</taxon>
    </lineage>
</organism>
<accession>A0A816Q6Q1</accession>
<dbReference type="AlphaFoldDB" id="A0A816Q6Q1"/>
<feature type="region of interest" description="Disordered" evidence="1">
    <location>
        <begin position="1"/>
        <end position="22"/>
    </location>
</feature>
<evidence type="ECO:0000313" key="3">
    <source>
        <dbReference type="EMBL" id="CAF3948143.1"/>
    </source>
</evidence>